<dbReference type="RefSeq" id="WP_386360755.1">
    <property type="nucleotide sequence ID" value="NZ_JBHRXZ010000003.1"/>
</dbReference>
<keyword evidence="1" id="KW-0812">Transmembrane</keyword>
<keyword evidence="3" id="KW-1185">Reference proteome</keyword>
<evidence type="ECO:0000313" key="3">
    <source>
        <dbReference type="Proteomes" id="UP001595630"/>
    </source>
</evidence>
<dbReference type="Proteomes" id="UP001595630">
    <property type="component" value="Unassembled WGS sequence"/>
</dbReference>
<protein>
    <submittedName>
        <fullName evidence="2">PilW family protein</fullName>
    </submittedName>
</protein>
<dbReference type="EMBL" id="JBHRXZ010000003">
    <property type="protein sequence ID" value="MFC3606584.1"/>
    <property type="molecule type" value="Genomic_DNA"/>
</dbReference>
<comment type="caution">
    <text evidence="2">The sequence shown here is derived from an EMBL/GenBank/DDBJ whole genome shotgun (WGS) entry which is preliminary data.</text>
</comment>
<name>A0ABV7T0B7_9GAMM</name>
<evidence type="ECO:0000313" key="2">
    <source>
        <dbReference type="EMBL" id="MFC3606584.1"/>
    </source>
</evidence>
<keyword evidence="1" id="KW-1133">Transmembrane helix</keyword>
<proteinExistence type="predicted"/>
<gene>
    <name evidence="2" type="ORF">ACFOMF_02130</name>
</gene>
<reference evidence="3" key="1">
    <citation type="journal article" date="2019" name="Int. J. Syst. Evol. Microbiol.">
        <title>The Global Catalogue of Microorganisms (GCM) 10K type strain sequencing project: providing services to taxonomists for standard genome sequencing and annotation.</title>
        <authorList>
            <consortium name="The Broad Institute Genomics Platform"/>
            <consortium name="The Broad Institute Genome Sequencing Center for Infectious Disease"/>
            <person name="Wu L."/>
            <person name="Ma J."/>
        </authorList>
    </citation>
    <scope>NUCLEOTIDE SEQUENCE [LARGE SCALE GENOMIC DNA]</scope>
    <source>
        <strain evidence="3">KCTC 42447</strain>
    </source>
</reference>
<feature type="transmembrane region" description="Helical" evidence="1">
    <location>
        <begin position="12"/>
        <end position="33"/>
    </location>
</feature>
<sequence>MTPRYHQHGVSLTSLLVGLVVSMIVILSSMALFNNTLQSNTRSSQDARLTGERATGLLVAHMELQGAGFGIDNAQPGTHLRLISGATLTGAPPTNGALSGTPQNIGSGQRTGNALIWSQAPNLSTGQVTCTGLYAPATGDLGLYLLRSQPCSDATEDLTWDAQPLITDGENQPFRKVQEFTFTVRHQDCQGLGVAGQGHLEVTLNTKHSTGATKADSDAIDLSSTTCLLNFPQ</sequence>
<evidence type="ECO:0000256" key="1">
    <source>
        <dbReference type="SAM" id="Phobius"/>
    </source>
</evidence>
<keyword evidence="1" id="KW-0472">Membrane</keyword>
<accession>A0ABV7T0B7</accession>
<organism evidence="2 3">
    <name type="scientific">Stutzerimonas tarimensis</name>
    <dbReference type="NCBI Taxonomy" id="1507735"/>
    <lineage>
        <taxon>Bacteria</taxon>
        <taxon>Pseudomonadati</taxon>
        <taxon>Pseudomonadota</taxon>
        <taxon>Gammaproteobacteria</taxon>
        <taxon>Pseudomonadales</taxon>
        <taxon>Pseudomonadaceae</taxon>
        <taxon>Stutzerimonas</taxon>
    </lineage>
</organism>